<dbReference type="Proteomes" id="UP000663866">
    <property type="component" value="Unassembled WGS sequence"/>
</dbReference>
<keyword evidence="3" id="KW-1185">Reference proteome</keyword>
<name>A0A819UP82_9BILA</name>
<evidence type="ECO:0000313" key="2">
    <source>
        <dbReference type="EMBL" id="CAF4098511.1"/>
    </source>
</evidence>
<gene>
    <name evidence="2" type="ORF">OVN521_LOCUS20763</name>
    <name evidence="1" type="ORF">WKI299_LOCUS16261</name>
</gene>
<evidence type="ECO:0000313" key="1">
    <source>
        <dbReference type="EMBL" id="CAF2081034.1"/>
    </source>
</evidence>
<evidence type="ECO:0008006" key="4">
    <source>
        <dbReference type="Google" id="ProtNLM"/>
    </source>
</evidence>
<proteinExistence type="predicted"/>
<sequence length="229" mass="26669">MISGYPSIKKQDPSILTQLSTIKKFDGQGGVEDWLEKILEKFSELQLTTSEQNDLIPELLSGKAFIWNVKEQEKMSTFALFPKNLLENYEQKELNQDQITSLSIKPETSVVQQAVVDSKDNIIDSLRNQMMIMNLEKLPKFNGTLKQNPFKWLQEIEEKMTLFKVTNEEKLSSISLCLRDWFYDNKHLMLTWTTFTQKLIKIFGSTGKTDIVFNRLRHYEQGMSQDVTL</sequence>
<evidence type="ECO:0000313" key="3">
    <source>
        <dbReference type="Proteomes" id="UP000663866"/>
    </source>
</evidence>
<organism evidence="2 3">
    <name type="scientific">Rotaria magnacalcarata</name>
    <dbReference type="NCBI Taxonomy" id="392030"/>
    <lineage>
        <taxon>Eukaryota</taxon>
        <taxon>Metazoa</taxon>
        <taxon>Spiralia</taxon>
        <taxon>Gnathifera</taxon>
        <taxon>Rotifera</taxon>
        <taxon>Eurotatoria</taxon>
        <taxon>Bdelloidea</taxon>
        <taxon>Philodinida</taxon>
        <taxon>Philodinidae</taxon>
        <taxon>Rotaria</taxon>
    </lineage>
</organism>
<comment type="caution">
    <text evidence="2">The sequence shown here is derived from an EMBL/GenBank/DDBJ whole genome shotgun (WGS) entry which is preliminary data.</text>
</comment>
<protein>
    <recommendedName>
        <fullName evidence="4">Retrotransposon gag domain-containing protein</fullName>
    </recommendedName>
</protein>
<dbReference type="EMBL" id="CAJOBG010004170">
    <property type="protein sequence ID" value="CAF4098511.1"/>
    <property type="molecule type" value="Genomic_DNA"/>
</dbReference>
<reference evidence="2" key="1">
    <citation type="submission" date="2021-02" db="EMBL/GenBank/DDBJ databases">
        <authorList>
            <person name="Nowell W R."/>
        </authorList>
    </citation>
    <scope>NUCLEOTIDE SEQUENCE</scope>
</reference>
<dbReference type="EMBL" id="CAJNRF010006423">
    <property type="protein sequence ID" value="CAF2081034.1"/>
    <property type="molecule type" value="Genomic_DNA"/>
</dbReference>
<dbReference type="Proteomes" id="UP000663856">
    <property type="component" value="Unassembled WGS sequence"/>
</dbReference>
<accession>A0A819UP82</accession>
<dbReference type="AlphaFoldDB" id="A0A819UP82"/>